<keyword evidence="7" id="KW-1185">Reference proteome</keyword>
<keyword evidence="2 4" id="KW-0560">Oxidoreductase</keyword>
<comment type="caution">
    <text evidence="6">The sequence shown here is derived from an EMBL/GenBank/DDBJ whole genome shotgun (WGS) entry which is preliminary data.</text>
</comment>
<evidence type="ECO:0000256" key="2">
    <source>
        <dbReference type="ARBA" id="ARBA00023002"/>
    </source>
</evidence>
<dbReference type="InterPro" id="IPR015590">
    <property type="entry name" value="Aldehyde_DH_dom"/>
</dbReference>
<dbReference type="GO" id="GO:0016620">
    <property type="term" value="F:oxidoreductase activity, acting on the aldehyde or oxo group of donors, NAD or NADP as acceptor"/>
    <property type="evidence" value="ECO:0007669"/>
    <property type="project" value="InterPro"/>
</dbReference>
<dbReference type="Gene3D" id="3.40.309.10">
    <property type="entry name" value="Aldehyde Dehydrogenase, Chain A, domain 2"/>
    <property type="match status" value="1"/>
</dbReference>
<dbReference type="GeneID" id="96998943"/>
<dbReference type="AlphaFoldDB" id="H3NNN9"/>
<dbReference type="InterPro" id="IPR016162">
    <property type="entry name" value="Ald_DH_N"/>
</dbReference>
<dbReference type="PROSITE" id="PS00687">
    <property type="entry name" value="ALDEHYDE_DEHYDR_GLU"/>
    <property type="match status" value="1"/>
</dbReference>
<dbReference type="CDD" id="cd07138">
    <property type="entry name" value="ALDH_CddD_SSP0762"/>
    <property type="match status" value="1"/>
</dbReference>
<dbReference type="PANTHER" id="PTHR42804">
    <property type="entry name" value="ALDEHYDE DEHYDROGENASE"/>
    <property type="match status" value="1"/>
</dbReference>
<dbReference type="InterPro" id="IPR016163">
    <property type="entry name" value="Ald_DH_C"/>
</dbReference>
<protein>
    <recommendedName>
        <fullName evidence="5">Aldehyde dehydrogenase domain-containing protein</fullName>
    </recommendedName>
</protein>
<feature type="active site" evidence="3">
    <location>
        <position position="244"/>
    </location>
</feature>
<dbReference type="HOGENOM" id="CLU_005391_0_2_9"/>
<dbReference type="SUPFAM" id="SSF53720">
    <property type="entry name" value="ALDH-like"/>
    <property type="match status" value="1"/>
</dbReference>
<dbReference type="FunFam" id="3.40.605.10:FF:000026">
    <property type="entry name" value="Aldehyde dehydrogenase, putative"/>
    <property type="match status" value="1"/>
</dbReference>
<accession>H3NNN9</accession>
<organism evidence="6 7">
    <name type="scientific">Helcococcus kunzii ATCC 51366</name>
    <dbReference type="NCBI Taxonomy" id="883114"/>
    <lineage>
        <taxon>Bacteria</taxon>
        <taxon>Bacillati</taxon>
        <taxon>Bacillota</taxon>
        <taxon>Tissierellia</taxon>
        <taxon>Tissierellales</taxon>
        <taxon>Peptoniphilaceae</taxon>
        <taxon>Helcococcus</taxon>
    </lineage>
</organism>
<sequence>MENLSIFVNGKWVDSSSKNVIEVENPANKTIFGKVTAANEEDVNLAVKAAKDAFVDWKNTPIDKRIEYINKMIEYFEKNVDEIADIVVQELGSIRKITKQVHVIDYIEDAKNYVRLTKDKEMIEDNGEYKVYHEPVGVVACLTPWNFPFGQIEKKVIPALLMGNTIVLKPSQKTPFSSFYYARAAKYANLPAGVFNLITGRGAEVGNVLASHKDVDMVSFTGSTKGGIEVSKLALDSVKRLALELGGKSASILLEGYDYEKAIKKTLSAVYPNAGQACSSKTRLLAPRKDREKIEEIVIKVTKEYKHGNPDNPENDYGPVQSKDAFDKVMRYIELGKKESNLLYEGEWIEDDGYYIPPVVFTDVDNNSKIAQEEIFGPVECIIFYDTVEEAIEIANDSKYGLHGMVFGPDDEALRVAREIRTGQLQVNDGSRGHFAPFGGYKQSGIGREGGKYGLDEYTEIKTIFN</sequence>
<dbReference type="InterPro" id="IPR029510">
    <property type="entry name" value="Ald_DH_CS_GLU"/>
</dbReference>
<gene>
    <name evidence="6" type="ORF">HMPREF9709_00950</name>
</gene>
<evidence type="ECO:0000313" key="7">
    <source>
        <dbReference type="Proteomes" id="UP000004191"/>
    </source>
</evidence>
<dbReference type="EMBL" id="AGEI01000021">
    <property type="protein sequence ID" value="EHR34014.1"/>
    <property type="molecule type" value="Genomic_DNA"/>
</dbReference>
<evidence type="ECO:0000256" key="1">
    <source>
        <dbReference type="ARBA" id="ARBA00009986"/>
    </source>
</evidence>
<comment type="similarity">
    <text evidence="1 4">Belongs to the aldehyde dehydrogenase family.</text>
</comment>
<dbReference type="RefSeq" id="WP_005398403.1">
    <property type="nucleotide sequence ID" value="NZ_JH601088.1"/>
</dbReference>
<dbReference type="PANTHER" id="PTHR42804:SF1">
    <property type="entry name" value="ALDEHYDE DEHYDROGENASE-RELATED"/>
    <property type="match status" value="1"/>
</dbReference>
<evidence type="ECO:0000256" key="4">
    <source>
        <dbReference type="RuleBase" id="RU003345"/>
    </source>
</evidence>
<evidence type="ECO:0000259" key="5">
    <source>
        <dbReference type="Pfam" id="PF00171"/>
    </source>
</evidence>
<dbReference type="FunFam" id="3.40.605.10:FF:000007">
    <property type="entry name" value="NAD/NADP-dependent betaine aldehyde dehydrogenase"/>
    <property type="match status" value="1"/>
</dbReference>
<evidence type="ECO:0000256" key="3">
    <source>
        <dbReference type="PROSITE-ProRule" id="PRU10007"/>
    </source>
</evidence>
<dbReference type="OrthoDB" id="9762913at2"/>
<dbReference type="Proteomes" id="UP000004191">
    <property type="component" value="Unassembled WGS sequence"/>
</dbReference>
<proteinExistence type="inferred from homology"/>
<dbReference type="Pfam" id="PF00171">
    <property type="entry name" value="Aldedh"/>
    <property type="match status" value="1"/>
</dbReference>
<dbReference type="STRING" id="883114.HMPREF9709_00950"/>
<reference evidence="6 7" key="1">
    <citation type="submission" date="2012-01" db="EMBL/GenBank/DDBJ databases">
        <title>The Genome Sequence of Helcococcus kunzii ATCC 51366.</title>
        <authorList>
            <consortium name="The Broad Institute Genome Sequencing Platform"/>
            <person name="Earl A."/>
            <person name="Ward D."/>
            <person name="Feldgarden M."/>
            <person name="Gevers D."/>
            <person name="Huys G."/>
            <person name="Young S.K."/>
            <person name="Zeng Q."/>
            <person name="Gargeya S."/>
            <person name="Fitzgerald M."/>
            <person name="Haas B."/>
            <person name="Abouelleil A."/>
            <person name="Alvarado L."/>
            <person name="Arachchi H.M."/>
            <person name="Berlin A."/>
            <person name="Chapman S.B."/>
            <person name="Gearin G."/>
            <person name="Goldberg J."/>
            <person name="Griggs A."/>
            <person name="Gujja S."/>
            <person name="Hansen M."/>
            <person name="Heiman D."/>
            <person name="Howarth C."/>
            <person name="Larimer J."/>
            <person name="Lui A."/>
            <person name="MacDonald P.J.P."/>
            <person name="McCowen C."/>
            <person name="Montmayeur A."/>
            <person name="Murphy C."/>
            <person name="Neiman D."/>
            <person name="Pearson M."/>
            <person name="Priest M."/>
            <person name="Roberts A."/>
            <person name="Saif S."/>
            <person name="Shea T."/>
            <person name="Sisk P."/>
            <person name="Stolte C."/>
            <person name="Sykes S."/>
            <person name="Wortman J."/>
            <person name="Nusbaum C."/>
            <person name="Birren B."/>
        </authorList>
    </citation>
    <scope>NUCLEOTIDE SEQUENCE [LARGE SCALE GENOMIC DNA]</scope>
    <source>
        <strain evidence="6 7">ATCC 51366</strain>
    </source>
</reference>
<evidence type="ECO:0000313" key="6">
    <source>
        <dbReference type="EMBL" id="EHR34014.1"/>
    </source>
</evidence>
<dbReference type="Gene3D" id="3.40.605.10">
    <property type="entry name" value="Aldehyde Dehydrogenase, Chain A, domain 1"/>
    <property type="match status" value="1"/>
</dbReference>
<dbReference type="InterPro" id="IPR016161">
    <property type="entry name" value="Ald_DH/histidinol_DH"/>
</dbReference>
<dbReference type="PATRIC" id="fig|883114.3.peg.940"/>
<feature type="domain" description="Aldehyde dehydrogenase" evidence="5">
    <location>
        <begin position="12"/>
        <end position="464"/>
    </location>
</feature>
<name>H3NNN9_9FIRM</name>
<dbReference type="eggNOG" id="COG1012">
    <property type="taxonomic scope" value="Bacteria"/>
</dbReference>